<reference evidence="1" key="1">
    <citation type="submission" date="2023-04" db="EMBL/GenBank/DDBJ databases">
        <title>Black Yeasts Isolated from many extreme environments.</title>
        <authorList>
            <person name="Coleine C."/>
            <person name="Stajich J.E."/>
            <person name="Selbmann L."/>
        </authorList>
    </citation>
    <scope>NUCLEOTIDE SEQUENCE</scope>
    <source>
        <strain evidence="1">CCFEE 5312</strain>
    </source>
</reference>
<dbReference type="EMBL" id="JAWDJX010000006">
    <property type="protein sequence ID" value="KAK3056459.1"/>
    <property type="molecule type" value="Genomic_DNA"/>
</dbReference>
<proteinExistence type="predicted"/>
<sequence>MILLGAIVICVLEDRSPDAEAYSATLKRSPAYEEHPEDIDYDIACAFNLSKHPEDERARRLNEMKAWKGDNIMAKAANLVAMSSTDA</sequence>
<comment type="caution">
    <text evidence="1">The sequence shown here is derived from an EMBL/GenBank/DDBJ whole genome shotgun (WGS) entry which is preliminary data.</text>
</comment>
<dbReference type="AlphaFoldDB" id="A0AAJ0GFF9"/>
<dbReference type="Proteomes" id="UP001271007">
    <property type="component" value="Unassembled WGS sequence"/>
</dbReference>
<evidence type="ECO:0000313" key="1">
    <source>
        <dbReference type="EMBL" id="KAK3056459.1"/>
    </source>
</evidence>
<name>A0AAJ0GFF9_9PEZI</name>
<evidence type="ECO:0000313" key="2">
    <source>
        <dbReference type="Proteomes" id="UP001271007"/>
    </source>
</evidence>
<accession>A0AAJ0GFF9</accession>
<organism evidence="1 2">
    <name type="scientific">Extremus antarcticus</name>
    <dbReference type="NCBI Taxonomy" id="702011"/>
    <lineage>
        <taxon>Eukaryota</taxon>
        <taxon>Fungi</taxon>
        <taxon>Dikarya</taxon>
        <taxon>Ascomycota</taxon>
        <taxon>Pezizomycotina</taxon>
        <taxon>Dothideomycetes</taxon>
        <taxon>Dothideomycetidae</taxon>
        <taxon>Mycosphaerellales</taxon>
        <taxon>Extremaceae</taxon>
        <taxon>Extremus</taxon>
    </lineage>
</organism>
<keyword evidence="2" id="KW-1185">Reference proteome</keyword>
<protein>
    <submittedName>
        <fullName evidence="1">Uncharacterized protein</fullName>
    </submittedName>
</protein>
<gene>
    <name evidence="1" type="ORF">LTR09_002966</name>
</gene>